<dbReference type="VEuPathDB" id="FungiDB:ACLA_092890"/>
<dbReference type="InterPro" id="IPR020846">
    <property type="entry name" value="MFS_dom"/>
</dbReference>
<dbReference type="PANTHER" id="PTHR11360">
    <property type="entry name" value="MONOCARBOXYLATE TRANSPORTER"/>
    <property type="match status" value="1"/>
</dbReference>
<dbReference type="InterPro" id="IPR036259">
    <property type="entry name" value="MFS_trans_sf"/>
</dbReference>
<dbReference type="OrthoDB" id="410267at2759"/>
<gene>
    <name evidence="5" type="ORF">ACLA_092890</name>
</gene>
<feature type="transmembrane region" description="Helical" evidence="3">
    <location>
        <begin position="64"/>
        <end position="86"/>
    </location>
</feature>
<dbReference type="EMBL" id="DS027052">
    <property type="protein sequence ID" value="EAW11591.1"/>
    <property type="molecule type" value="Genomic_DNA"/>
</dbReference>
<feature type="transmembrane region" description="Helical" evidence="3">
    <location>
        <begin position="21"/>
        <end position="44"/>
    </location>
</feature>
<accession>A1CFE2</accession>
<dbReference type="GO" id="GO:0022857">
    <property type="term" value="F:transmembrane transporter activity"/>
    <property type="evidence" value="ECO:0007669"/>
    <property type="project" value="InterPro"/>
</dbReference>
<dbReference type="Pfam" id="PF07690">
    <property type="entry name" value="MFS_1"/>
    <property type="match status" value="1"/>
</dbReference>
<organism evidence="5 6">
    <name type="scientific">Aspergillus clavatus (strain ATCC 1007 / CBS 513.65 / DSM 816 / NCTC 3887 / NRRL 1 / QM 1276 / 107)</name>
    <dbReference type="NCBI Taxonomy" id="344612"/>
    <lineage>
        <taxon>Eukaryota</taxon>
        <taxon>Fungi</taxon>
        <taxon>Dikarya</taxon>
        <taxon>Ascomycota</taxon>
        <taxon>Pezizomycotina</taxon>
        <taxon>Eurotiomycetes</taxon>
        <taxon>Eurotiomycetidae</taxon>
        <taxon>Eurotiales</taxon>
        <taxon>Aspergillaceae</taxon>
        <taxon>Aspergillus</taxon>
        <taxon>Aspergillus subgen. Fumigati</taxon>
    </lineage>
</organism>
<evidence type="ECO:0000256" key="1">
    <source>
        <dbReference type="ARBA" id="ARBA00004141"/>
    </source>
</evidence>
<dbReference type="OMA" id="YYTFYYV"/>
<evidence type="ECO:0000313" key="5">
    <source>
        <dbReference type="EMBL" id="EAW11591.1"/>
    </source>
</evidence>
<keyword evidence="3" id="KW-0812">Transmembrane</keyword>
<reference evidence="5 6" key="1">
    <citation type="journal article" date="2008" name="PLoS Genet.">
        <title>Genomic islands in the pathogenic filamentous fungus Aspergillus fumigatus.</title>
        <authorList>
            <person name="Fedorova N.D."/>
            <person name="Khaldi N."/>
            <person name="Joardar V.S."/>
            <person name="Maiti R."/>
            <person name="Amedeo P."/>
            <person name="Anderson M.J."/>
            <person name="Crabtree J."/>
            <person name="Silva J.C."/>
            <person name="Badger J.H."/>
            <person name="Albarraq A."/>
            <person name="Angiuoli S."/>
            <person name="Bussey H."/>
            <person name="Bowyer P."/>
            <person name="Cotty P.J."/>
            <person name="Dyer P.S."/>
            <person name="Egan A."/>
            <person name="Galens K."/>
            <person name="Fraser-Liggett C.M."/>
            <person name="Haas B.J."/>
            <person name="Inman J.M."/>
            <person name="Kent R."/>
            <person name="Lemieux S."/>
            <person name="Malavazi I."/>
            <person name="Orvis J."/>
            <person name="Roemer T."/>
            <person name="Ronning C.M."/>
            <person name="Sundaram J.P."/>
            <person name="Sutton G."/>
            <person name="Turner G."/>
            <person name="Venter J.C."/>
            <person name="White O.R."/>
            <person name="Whitty B.R."/>
            <person name="Youngman P."/>
            <person name="Wolfe K.H."/>
            <person name="Goldman G.H."/>
            <person name="Wortman J.R."/>
            <person name="Jiang B."/>
            <person name="Denning D.W."/>
            <person name="Nierman W.C."/>
        </authorList>
    </citation>
    <scope>NUCLEOTIDE SEQUENCE [LARGE SCALE GENOMIC DNA]</scope>
    <source>
        <strain evidence="6">ATCC 1007 / CBS 513.65 / DSM 816 / NCTC 3887 / NRRL 1</strain>
    </source>
</reference>
<evidence type="ECO:0000256" key="2">
    <source>
        <dbReference type="ARBA" id="ARBA00006727"/>
    </source>
</evidence>
<keyword evidence="3" id="KW-1133">Transmembrane helix</keyword>
<dbReference type="GO" id="GO:0016020">
    <property type="term" value="C:membrane"/>
    <property type="evidence" value="ECO:0007669"/>
    <property type="project" value="UniProtKB-SubCell"/>
</dbReference>
<proteinExistence type="inferred from homology"/>
<feature type="transmembrane region" description="Helical" evidence="3">
    <location>
        <begin position="182"/>
        <end position="204"/>
    </location>
</feature>
<dbReference type="eggNOG" id="KOG2504">
    <property type="taxonomic scope" value="Eukaryota"/>
</dbReference>
<comment type="similarity">
    <text evidence="2">Belongs to the major facilitator superfamily. Monocarboxylate porter (TC 2.A.1.13) family.</text>
</comment>
<name>A1CFE2_ASPCL</name>
<dbReference type="PROSITE" id="PS50850">
    <property type="entry name" value="MFS"/>
    <property type="match status" value="1"/>
</dbReference>
<comment type="subcellular location">
    <subcellularLocation>
        <location evidence="1">Membrane</location>
        <topology evidence="1">Multi-pass membrane protein</topology>
    </subcellularLocation>
</comment>
<evidence type="ECO:0000259" key="4">
    <source>
        <dbReference type="PROSITE" id="PS50850"/>
    </source>
</evidence>
<keyword evidence="3" id="KW-0472">Membrane</keyword>
<dbReference type="InterPro" id="IPR050327">
    <property type="entry name" value="Proton-linked_MCT"/>
</dbReference>
<feature type="domain" description="Major facilitator superfamily (MFS) profile" evidence="4">
    <location>
        <begin position="25"/>
        <end position="214"/>
    </location>
</feature>
<dbReference type="RefSeq" id="XP_001273017.1">
    <property type="nucleotide sequence ID" value="XM_001273016.1"/>
</dbReference>
<dbReference type="Proteomes" id="UP000006701">
    <property type="component" value="Unassembled WGS sequence"/>
</dbReference>
<dbReference type="PANTHER" id="PTHR11360:SF177">
    <property type="entry name" value="RIBOFLAVIN TRANSPORTER MCH5"/>
    <property type="match status" value="1"/>
</dbReference>
<dbReference type="GeneID" id="4705291"/>
<feature type="transmembrane region" description="Helical" evidence="3">
    <location>
        <begin position="151"/>
        <end position="170"/>
    </location>
</feature>
<sequence length="214" mass="22902">MHKLDLENNTSNDEKFPEGGLSANLVVLGSFSAIMGGLGLMNSIGIYQAWISSHQLQSLSAGQIGWIFGVYNFLVFFGGIQIGPIFDARGPRWLMLTGSALLVLMFILLGFCREYWHFFLVLGVLGGAGTSFIFIVPVASIGHFFAQRRGAATGLAMSGGSLGGVMFPLVLDHLAARVGFAWATRIVGLITLCLLIPGCVLVRARLPRKPSGKA</sequence>
<dbReference type="InterPro" id="IPR011701">
    <property type="entry name" value="MFS"/>
</dbReference>
<dbReference type="HOGENOM" id="CLU_1288637_0_0_1"/>
<protein>
    <submittedName>
        <fullName evidence="5">Monocarboxylate permease, putative</fullName>
    </submittedName>
</protein>
<dbReference type="Gene3D" id="1.20.1250.20">
    <property type="entry name" value="MFS general substrate transporter like domains"/>
    <property type="match status" value="1"/>
</dbReference>
<dbReference type="SUPFAM" id="SSF103473">
    <property type="entry name" value="MFS general substrate transporter"/>
    <property type="match status" value="1"/>
</dbReference>
<dbReference type="AlphaFoldDB" id="A1CFE2"/>
<evidence type="ECO:0000313" key="6">
    <source>
        <dbReference type="Proteomes" id="UP000006701"/>
    </source>
</evidence>
<keyword evidence="6" id="KW-1185">Reference proteome</keyword>
<feature type="transmembrane region" description="Helical" evidence="3">
    <location>
        <begin position="93"/>
        <end position="111"/>
    </location>
</feature>
<dbReference type="KEGG" id="act:ACLA_092890"/>
<evidence type="ECO:0000256" key="3">
    <source>
        <dbReference type="SAM" id="Phobius"/>
    </source>
</evidence>
<feature type="transmembrane region" description="Helical" evidence="3">
    <location>
        <begin position="117"/>
        <end position="139"/>
    </location>
</feature>